<sequence length="236" mass="25668">MHLKGAKKLATRSYNIEGTNDLGEFRGPSDSLRHMGIRAFTTQARRLAAHEGRWMASLGLWVARRSHGVGDADIAVGYARAQTPTAYGLVFVFVVETVGVSFMLAAYPVAHLVMLLLDLYTVFLVLGLHAAAVTRPHVVGPGELRIRRGARLDLRIPLERIASARYDLRFPDANKSEDGVLDVAIASQTSITIELTQPVATVSLLGRRAVVHTVRCHADEPQTAVAAIKKLLPTDS</sequence>
<evidence type="ECO:0000256" key="1">
    <source>
        <dbReference type="SAM" id="Phobius"/>
    </source>
</evidence>
<keyword evidence="1" id="KW-0472">Membrane</keyword>
<evidence type="ECO:0008006" key="4">
    <source>
        <dbReference type="Google" id="ProtNLM"/>
    </source>
</evidence>
<evidence type="ECO:0000313" key="2">
    <source>
        <dbReference type="EMBL" id="GHB85887.1"/>
    </source>
</evidence>
<keyword evidence="3" id="KW-1185">Reference proteome</keyword>
<reference evidence="3" key="1">
    <citation type="journal article" date="2019" name="Int. J. Syst. Evol. Microbiol.">
        <title>The Global Catalogue of Microorganisms (GCM) 10K type strain sequencing project: providing services to taxonomists for standard genome sequencing and annotation.</title>
        <authorList>
            <consortium name="The Broad Institute Genomics Platform"/>
            <consortium name="The Broad Institute Genome Sequencing Center for Infectious Disease"/>
            <person name="Wu L."/>
            <person name="Ma J."/>
        </authorList>
    </citation>
    <scope>NUCLEOTIDE SEQUENCE [LARGE SCALE GENOMIC DNA]</scope>
    <source>
        <strain evidence="3">JCM 4738</strain>
    </source>
</reference>
<gene>
    <name evidence="2" type="ORF">GCM10010347_66040</name>
</gene>
<keyword evidence="1" id="KW-0812">Transmembrane</keyword>
<protein>
    <recommendedName>
        <fullName evidence="4">Integral membrane protein</fullName>
    </recommendedName>
</protein>
<name>A0ABQ3F5Q0_9ACTN</name>
<feature type="transmembrane region" description="Helical" evidence="1">
    <location>
        <begin position="86"/>
        <end position="107"/>
    </location>
</feature>
<feature type="transmembrane region" description="Helical" evidence="1">
    <location>
        <begin position="119"/>
        <end position="138"/>
    </location>
</feature>
<accession>A0ABQ3F5Q0</accession>
<dbReference type="Proteomes" id="UP000642673">
    <property type="component" value="Unassembled WGS sequence"/>
</dbReference>
<dbReference type="EMBL" id="BMVP01000030">
    <property type="protein sequence ID" value="GHB85887.1"/>
    <property type="molecule type" value="Genomic_DNA"/>
</dbReference>
<proteinExistence type="predicted"/>
<keyword evidence="1" id="KW-1133">Transmembrane helix</keyword>
<comment type="caution">
    <text evidence="2">The sequence shown here is derived from an EMBL/GenBank/DDBJ whole genome shotgun (WGS) entry which is preliminary data.</text>
</comment>
<evidence type="ECO:0000313" key="3">
    <source>
        <dbReference type="Proteomes" id="UP000642673"/>
    </source>
</evidence>
<organism evidence="2 3">
    <name type="scientific">Streptomyces cirratus</name>
    <dbReference type="NCBI Taxonomy" id="68187"/>
    <lineage>
        <taxon>Bacteria</taxon>
        <taxon>Bacillati</taxon>
        <taxon>Actinomycetota</taxon>
        <taxon>Actinomycetes</taxon>
        <taxon>Kitasatosporales</taxon>
        <taxon>Streptomycetaceae</taxon>
        <taxon>Streptomyces</taxon>
    </lineage>
</organism>